<dbReference type="InParanoid" id="W5LZ58"/>
<feature type="chain" id="PRO_5004865319" evidence="5">
    <location>
        <begin position="21"/>
        <end position="796"/>
    </location>
</feature>
<organism evidence="7 8">
    <name type="scientific">Lepisosteus oculatus</name>
    <name type="common">Spotted gar</name>
    <dbReference type="NCBI Taxonomy" id="7918"/>
    <lineage>
        <taxon>Eukaryota</taxon>
        <taxon>Metazoa</taxon>
        <taxon>Chordata</taxon>
        <taxon>Craniata</taxon>
        <taxon>Vertebrata</taxon>
        <taxon>Euteleostomi</taxon>
        <taxon>Actinopterygii</taxon>
        <taxon>Neopterygii</taxon>
        <taxon>Holostei</taxon>
        <taxon>Semionotiformes</taxon>
        <taxon>Lepisosteidae</taxon>
        <taxon>Lepisosteus</taxon>
    </lineage>
</organism>
<evidence type="ECO:0000313" key="7">
    <source>
        <dbReference type="Ensembl" id="ENSLOCP00000001415.1"/>
    </source>
</evidence>
<reference evidence="8" key="1">
    <citation type="submission" date="2011-12" db="EMBL/GenBank/DDBJ databases">
        <title>The Draft Genome of Lepisosteus oculatus.</title>
        <authorList>
            <consortium name="The Broad Institute Genome Assembly &amp; Analysis Group"/>
            <consortium name="Computational R&amp;D Group"/>
            <consortium name="and Sequencing Platform"/>
            <person name="Di Palma F."/>
            <person name="Alfoldi J."/>
            <person name="Johnson J."/>
            <person name="Berlin A."/>
            <person name="Gnerre S."/>
            <person name="Jaffe D."/>
            <person name="MacCallum I."/>
            <person name="Young S."/>
            <person name="Walker B.J."/>
            <person name="Lander E.S."/>
            <person name="Lindblad-Toh K."/>
        </authorList>
    </citation>
    <scope>NUCLEOTIDE SEQUENCE [LARGE SCALE GENOMIC DNA]</scope>
</reference>
<dbReference type="AlphaFoldDB" id="W5LZ58"/>
<evidence type="ECO:0000256" key="1">
    <source>
        <dbReference type="ARBA" id="ARBA00004613"/>
    </source>
</evidence>
<evidence type="ECO:0000256" key="2">
    <source>
        <dbReference type="ARBA" id="ARBA00022525"/>
    </source>
</evidence>
<feature type="region of interest" description="Disordered" evidence="4">
    <location>
        <begin position="334"/>
        <end position="386"/>
    </location>
</feature>
<feature type="compositionally biased region" description="Low complexity" evidence="4">
    <location>
        <begin position="354"/>
        <end position="386"/>
    </location>
</feature>
<evidence type="ECO:0000313" key="8">
    <source>
        <dbReference type="Proteomes" id="UP000018468"/>
    </source>
</evidence>
<dbReference type="PANTHER" id="PTHR23192">
    <property type="entry name" value="OLFACTOMEDIN-RELATED"/>
    <property type="match status" value="1"/>
</dbReference>
<accession>W5LZ58</accession>
<feature type="domain" description="Olfactomedin-like" evidence="6">
    <location>
        <begin position="539"/>
        <end position="796"/>
    </location>
</feature>
<dbReference type="InterPro" id="IPR050605">
    <property type="entry name" value="Olfactomedin-like_domain"/>
</dbReference>
<evidence type="ECO:0000256" key="5">
    <source>
        <dbReference type="SAM" id="SignalP"/>
    </source>
</evidence>
<dbReference type="OMA" id="SEPDPME"/>
<evidence type="ECO:0000259" key="6">
    <source>
        <dbReference type="PROSITE" id="PS51132"/>
    </source>
</evidence>
<name>W5LZ58_LEPOC</name>
<evidence type="ECO:0000256" key="4">
    <source>
        <dbReference type="SAM" id="MobiDB-lite"/>
    </source>
</evidence>
<dbReference type="KEGG" id="loc:102690010"/>
<dbReference type="GO" id="GO:0007165">
    <property type="term" value="P:signal transduction"/>
    <property type="evidence" value="ECO:0000318"/>
    <property type="project" value="GO_Central"/>
</dbReference>
<feature type="region of interest" description="Disordered" evidence="4">
    <location>
        <begin position="437"/>
        <end position="517"/>
    </location>
</feature>
<dbReference type="InterPro" id="IPR003112">
    <property type="entry name" value="Olfac-like_dom"/>
</dbReference>
<comment type="subcellular location">
    <subcellularLocation>
        <location evidence="1">Secreted</location>
    </subcellularLocation>
</comment>
<dbReference type="GeneID" id="102690010"/>
<dbReference type="SMART" id="SM00284">
    <property type="entry name" value="OLF"/>
    <property type="match status" value="1"/>
</dbReference>
<dbReference type="Ensembl" id="ENSLOCT00000001419.1">
    <property type="protein sequence ID" value="ENSLOCP00000001415.1"/>
    <property type="gene ID" value="ENSLOCG00000001230.1"/>
</dbReference>
<reference evidence="7" key="3">
    <citation type="submission" date="2025-09" db="UniProtKB">
        <authorList>
            <consortium name="Ensembl"/>
        </authorList>
    </citation>
    <scope>IDENTIFICATION</scope>
</reference>
<feature type="compositionally biased region" description="Low complexity" evidence="4">
    <location>
        <begin position="437"/>
        <end position="477"/>
    </location>
</feature>
<dbReference type="EMBL" id="AHAT01034669">
    <property type="status" value="NOT_ANNOTATED_CDS"/>
    <property type="molecule type" value="Genomic_DNA"/>
</dbReference>
<feature type="compositionally biased region" description="Polar residues" evidence="4">
    <location>
        <begin position="334"/>
        <end position="343"/>
    </location>
</feature>
<evidence type="ECO:0000256" key="3">
    <source>
        <dbReference type="PROSITE-ProRule" id="PRU00446"/>
    </source>
</evidence>
<feature type="signal peptide" evidence="5">
    <location>
        <begin position="1"/>
        <end position="20"/>
    </location>
</feature>
<feature type="compositionally biased region" description="Polar residues" evidence="4">
    <location>
        <begin position="478"/>
        <end position="500"/>
    </location>
</feature>
<sequence>MAKLELWCLLWCVALSGTSPAPNGTANNNINDDKTRGTEELDEDYIETLGSETDNQENILSQLLGDYDKVKAVSEGSDCQCKCVVRPLSRNACRRIEEGTTKAQDFYTVETVTSGPGCKCACIAPPSALNPCEGDFRLKKLQEAEAQNIKLSTIIDLLEGAFYGMDLLKIHSVTTKLVDRIDRIEKAVSVNNTKEKQSAKRDFDGQTQIKENQSLHRIEKKKRLNNLALALQRDAAAAYTHTEKKYEERFINDREFTKPHLKRSHTELPTLAQQIREPQQTNAMGKSAIIRGITYYKANNVEEDTDTDEQPEDESLSGDGPTDLLFEEQLIKQTSNPARSNSRPEPMAGPPTPTSSESETTQNSQSTKSATDPATEESTTAATVSSGVVPSFTMTAPKFTTQETTVKHTRTTQQSPAIATTVPETTISQGTTTIATTTSTTTASTTTASTTTASTTTASSTTTSTTTTTAKPTTSETDSVTVPNLTTTRAPLQKTITPATVPQIKTAGPSPGVKPRQPFRLDEVVSQENMGDEAQKNGVCKDTLSTISDPVTHNTYGRSEGAWMKDPKASDDRIYVTNYYYGNNLLEFRTMENFKQGRWTNSYKLPYNWIGTGHVVYNGAFFYNRAFSRDIIKFDLKQRYVAAWTMLHDAVFEEETPWRWRGHSDIDFAVDENGLWVIYPAIDDEGFHEEVIILSKLNAVDLSIQKETTWRTGLRKNFYGNCFIVCGVLYAVDSYNKMNANISYAFDTHTNTQMIPRLPFLNNYTYTTQIDYNPKDRVLYAWDNGHQVTYAVIFAY</sequence>
<proteinExistence type="predicted"/>
<feature type="region of interest" description="Disordered" evidence="4">
    <location>
        <begin position="303"/>
        <end position="322"/>
    </location>
</feature>
<dbReference type="PANTHER" id="PTHR23192:SF37">
    <property type="entry name" value="OLFACTOMEDIN-LIKE PROTEIN 2B"/>
    <property type="match status" value="1"/>
</dbReference>
<keyword evidence="2" id="KW-0964">Secreted</keyword>
<dbReference type="GO" id="GO:0005615">
    <property type="term" value="C:extracellular space"/>
    <property type="evidence" value="ECO:0000318"/>
    <property type="project" value="GO_Central"/>
</dbReference>
<reference evidence="7" key="2">
    <citation type="submission" date="2025-08" db="UniProtKB">
        <authorList>
            <consortium name="Ensembl"/>
        </authorList>
    </citation>
    <scope>IDENTIFICATION</scope>
</reference>
<keyword evidence="8" id="KW-1185">Reference proteome</keyword>
<dbReference type="Bgee" id="ENSLOCG00000001230">
    <property type="expression patterns" value="Expressed in zone of skin and 12 other cell types or tissues"/>
</dbReference>
<dbReference type="eggNOG" id="KOG3545">
    <property type="taxonomic scope" value="Eukaryota"/>
</dbReference>
<protein>
    <submittedName>
        <fullName evidence="7">Olfactomedin like 2B</fullName>
    </submittedName>
</protein>
<dbReference type="OrthoDB" id="8626508at2759"/>
<dbReference type="Proteomes" id="UP000018468">
    <property type="component" value="Linkage group LG10"/>
</dbReference>
<dbReference type="GeneTree" id="ENSGT00940000157757"/>
<dbReference type="PROSITE" id="PS51132">
    <property type="entry name" value="OLF"/>
    <property type="match status" value="1"/>
</dbReference>
<comment type="caution">
    <text evidence="3">Lacks conserved residue(s) required for the propagation of feature annotation.</text>
</comment>
<keyword evidence="5" id="KW-0732">Signal</keyword>
<dbReference type="Pfam" id="PF02191">
    <property type="entry name" value="OLF"/>
    <property type="match status" value="1"/>
</dbReference>
<feature type="compositionally biased region" description="Acidic residues" evidence="4">
    <location>
        <begin position="303"/>
        <end position="316"/>
    </location>
</feature>